<protein>
    <submittedName>
        <fullName evidence="2">Uncharacterized protein</fullName>
    </submittedName>
</protein>
<evidence type="ECO:0000313" key="3">
    <source>
        <dbReference type="Proteomes" id="UP000605676"/>
    </source>
</evidence>
<name>A0ABS1HNS9_9BACT</name>
<dbReference type="RefSeq" id="WP_200466551.1">
    <property type="nucleotide sequence ID" value="NZ_JAENRR010000062.1"/>
</dbReference>
<feature type="transmembrane region" description="Helical" evidence="1">
    <location>
        <begin position="84"/>
        <end position="102"/>
    </location>
</feature>
<feature type="transmembrane region" description="Helical" evidence="1">
    <location>
        <begin position="157"/>
        <end position="178"/>
    </location>
</feature>
<feature type="transmembrane region" description="Helical" evidence="1">
    <location>
        <begin position="114"/>
        <end position="137"/>
    </location>
</feature>
<keyword evidence="3" id="KW-1185">Reference proteome</keyword>
<dbReference type="Proteomes" id="UP000605676">
    <property type="component" value="Unassembled WGS sequence"/>
</dbReference>
<feature type="transmembrane region" description="Helical" evidence="1">
    <location>
        <begin position="12"/>
        <end position="35"/>
    </location>
</feature>
<keyword evidence="1" id="KW-0812">Transmembrane</keyword>
<keyword evidence="1" id="KW-0472">Membrane</keyword>
<dbReference type="EMBL" id="JAENRR010000062">
    <property type="protein sequence ID" value="MBK3519332.1"/>
    <property type="molecule type" value="Genomic_DNA"/>
</dbReference>
<organism evidence="2 3">
    <name type="scientific">Carboxylicivirga marina</name>
    <dbReference type="NCBI Taxonomy" id="2800988"/>
    <lineage>
        <taxon>Bacteria</taxon>
        <taxon>Pseudomonadati</taxon>
        <taxon>Bacteroidota</taxon>
        <taxon>Bacteroidia</taxon>
        <taxon>Marinilabiliales</taxon>
        <taxon>Marinilabiliaceae</taxon>
        <taxon>Carboxylicivirga</taxon>
    </lineage>
</organism>
<sequence length="189" mass="21710">MKSVKVLLNNMTGRMVLMLFVLCNLVYVGMLMVTIPQTMQFANGMDLLDMMPMGYDVDYVSKLLTILGEEGRYVYQWRQIPVDMMYPFLFILCYSAMMAYVLRKIKKLRTSLWYLCLIPLIAGLFDYAENFGIIGLLNSYPNISLSLVSLTSVFSVIKSTSTTLYFLILIVLLLVWGIQSMRPKREQAS</sequence>
<keyword evidence="1" id="KW-1133">Transmembrane helix</keyword>
<comment type="caution">
    <text evidence="2">The sequence shown here is derived from an EMBL/GenBank/DDBJ whole genome shotgun (WGS) entry which is preliminary data.</text>
</comment>
<evidence type="ECO:0000313" key="2">
    <source>
        <dbReference type="EMBL" id="MBK3519332.1"/>
    </source>
</evidence>
<gene>
    <name evidence="2" type="ORF">JIV24_18440</name>
</gene>
<proteinExistence type="predicted"/>
<reference evidence="2 3" key="1">
    <citation type="submission" date="2021-01" db="EMBL/GenBank/DDBJ databases">
        <title>Carboxyliciviraga sp.nov., isolated from coastal sediments.</title>
        <authorList>
            <person name="Lu D."/>
            <person name="Zhang T."/>
        </authorList>
    </citation>
    <scope>NUCLEOTIDE SEQUENCE [LARGE SCALE GENOMIC DNA]</scope>
    <source>
        <strain evidence="2 3">N1Y132</strain>
    </source>
</reference>
<evidence type="ECO:0000256" key="1">
    <source>
        <dbReference type="SAM" id="Phobius"/>
    </source>
</evidence>
<accession>A0ABS1HNS9</accession>